<keyword evidence="11" id="KW-0206">Cytoskeleton</keyword>
<dbReference type="InterPro" id="IPR036034">
    <property type="entry name" value="PDZ_sf"/>
</dbReference>
<dbReference type="InterPro" id="IPR018979">
    <property type="entry name" value="FERM_N"/>
</dbReference>
<dbReference type="InterPro" id="IPR035963">
    <property type="entry name" value="FERM_2"/>
</dbReference>
<evidence type="ECO:0000256" key="8">
    <source>
        <dbReference type="ARBA" id="ARBA00022691"/>
    </source>
</evidence>
<evidence type="ECO:0000256" key="5">
    <source>
        <dbReference type="ARBA" id="ARBA00022454"/>
    </source>
</evidence>
<dbReference type="SMART" id="SM00317">
    <property type="entry name" value="SET"/>
    <property type="match status" value="1"/>
</dbReference>
<keyword evidence="7" id="KW-0489">Methyltransferase</keyword>
<evidence type="ECO:0000256" key="3">
    <source>
        <dbReference type="ARBA" id="ARBA00009649"/>
    </source>
</evidence>
<dbReference type="PROSITE" id="PS50103">
    <property type="entry name" value="ZF_C3H1"/>
    <property type="match status" value="1"/>
</dbReference>
<dbReference type="PROSITE" id="PS50106">
    <property type="entry name" value="PDZ"/>
    <property type="match status" value="1"/>
</dbReference>
<dbReference type="InterPro" id="IPR019747">
    <property type="entry name" value="FERM_CS"/>
</dbReference>
<name>A0A813XID4_9BILA</name>
<feature type="compositionally biased region" description="Polar residues" evidence="13">
    <location>
        <begin position="1028"/>
        <end position="1042"/>
    </location>
</feature>
<evidence type="ECO:0000256" key="13">
    <source>
        <dbReference type="SAM" id="MobiDB-lite"/>
    </source>
</evidence>
<feature type="region of interest" description="Disordered" evidence="13">
    <location>
        <begin position="929"/>
        <end position="967"/>
    </location>
</feature>
<dbReference type="PRINTS" id="PR00935">
    <property type="entry name" value="BAND41"/>
</dbReference>
<dbReference type="SUPFAM" id="SSF50729">
    <property type="entry name" value="PH domain-like"/>
    <property type="match status" value="1"/>
</dbReference>
<evidence type="ECO:0000259" key="20">
    <source>
        <dbReference type="PROSITE" id="PS50867"/>
    </source>
</evidence>
<feature type="domain" description="SET" evidence="19">
    <location>
        <begin position="869"/>
        <end position="1028"/>
    </location>
</feature>
<evidence type="ECO:0000256" key="6">
    <source>
        <dbReference type="ARBA" id="ARBA00022490"/>
    </source>
</evidence>
<dbReference type="GO" id="GO:0005694">
    <property type="term" value="C:chromosome"/>
    <property type="evidence" value="ECO:0007669"/>
    <property type="project" value="UniProtKB-SubCell"/>
</dbReference>
<evidence type="ECO:0000256" key="1">
    <source>
        <dbReference type="ARBA" id="ARBA00004245"/>
    </source>
</evidence>
<dbReference type="FunFam" id="2.30.29.30:FF:000002">
    <property type="entry name" value="Band 4.1-like protein 5 isoform 1"/>
    <property type="match status" value="1"/>
</dbReference>
<gene>
    <name evidence="21" type="ORF">GPM918_LOCUS6806</name>
    <name evidence="22" type="ORF">SRO942_LOCUS6806</name>
</gene>
<dbReference type="Pfam" id="PF09380">
    <property type="entry name" value="FERM_C"/>
    <property type="match status" value="1"/>
</dbReference>
<dbReference type="Gene3D" id="3.10.20.90">
    <property type="entry name" value="Phosphatidylinositol 3-kinase Catalytic Subunit, Chain A, domain 1"/>
    <property type="match status" value="1"/>
</dbReference>
<evidence type="ECO:0000259" key="16">
    <source>
        <dbReference type="PROSITE" id="PS50057"/>
    </source>
</evidence>
<evidence type="ECO:0000313" key="22">
    <source>
        <dbReference type="EMBL" id="CAF3652848.1"/>
    </source>
</evidence>
<evidence type="ECO:0000259" key="19">
    <source>
        <dbReference type="PROSITE" id="PS50280"/>
    </source>
</evidence>
<evidence type="ECO:0000256" key="12">
    <source>
        <dbReference type="PROSITE-ProRule" id="PRU00723"/>
    </source>
</evidence>
<comment type="subcellular location">
    <subcellularLocation>
        <location evidence="2">Chromosome</location>
    </subcellularLocation>
    <subcellularLocation>
        <location evidence="1">Cytoplasm</location>
        <location evidence="1">Cytoskeleton</location>
    </subcellularLocation>
</comment>
<keyword evidence="12" id="KW-0862">Zinc</keyword>
<dbReference type="Gene3D" id="2.30.29.30">
    <property type="entry name" value="Pleckstrin-homology domain (PH domain)/Phosphotyrosine-binding domain (PTB)"/>
    <property type="match status" value="1"/>
</dbReference>
<feature type="domain" description="FERM" evidence="16">
    <location>
        <begin position="1220"/>
        <end position="1511"/>
    </location>
</feature>
<dbReference type="Pfam" id="PF00373">
    <property type="entry name" value="FERM_M"/>
    <property type="match status" value="1"/>
</dbReference>
<dbReference type="InterPro" id="IPR000242">
    <property type="entry name" value="PTP_cat"/>
</dbReference>
<dbReference type="InterPro" id="IPR029071">
    <property type="entry name" value="Ubiquitin-like_domsf"/>
</dbReference>
<dbReference type="Pfam" id="PF09379">
    <property type="entry name" value="FERM_N"/>
    <property type="match status" value="1"/>
</dbReference>
<evidence type="ECO:0000256" key="10">
    <source>
        <dbReference type="ARBA" id="ARBA00022912"/>
    </source>
</evidence>
<dbReference type="GO" id="GO:0016020">
    <property type="term" value="C:membrane"/>
    <property type="evidence" value="ECO:0007669"/>
    <property type="project" value="UniProtKB-ARBA"/>
</dbReference>
<comment type="similarity">
    <text evidence="3">Belongs to the protein-tyrosine phosphatase family. Non-receptor class subfamily.</text>
</comment>
<evidence type="ECO:0000259" key="14">
    <source>
        <dbReference type="PROSITE" id="PS50055"/>
    </source>
</evidence>
<dbReference type="PROSITE" id="PS00660">
    <property type="entry name" value="FERM_1"/>
    <property type="match status" value="1"/>
</dbReference>
<feature type="compositionally biased region" description="Acidic residues" evidence="13">
    <location>
        <begin position="931"/>
        <end position="940"/>
    </location>
</feature>
<dbReference type="SMART" id="SM00228">
    <property type="entry name" value="PDZ"/>
    <property type="match status" value="1"/>
</dbReference>
<dbReference type="PROSITE" id="PS50056">
    <property type="entry name" value="TYR_PHOSPHATASE_2"/>
    <property type="match status" value="1"/>
</dbReference>
<dbReference type="GO" id="GO:0005634">
    <property type="term" value="C:nucleus"/>
    <property type="evidence" value="ECO:0007669"/>
    <property type="project" value="InterPro"/>
</dbReference>
<dbReference type="SUPFAM" id="SSF50156">
    <property type="entry name" value="PDZ domain-like"/>
    <property type="match status" value="1"/>
</dbReference>
<feature type="domain" description="Pre-SET" evidence="20">
    <location>
        <begin position="780"/>
        <end position="866"/>
    </location>
</feature>
<dbReference type="InterPro" id="IPR007728">
    <property type="entry name" value="Pre-SET_dom"/>
</dbReference>
<feature type="compositionally biased region" description="Low complexity" evidence="13">
    <location>
        <begin position="1050"/>
        <end position="1064"/>
    </location>
</feature>
<dbReference type="GO" id="GO:0004725">
    <property type="term" value="F:protein tyrosine phosphatase activity"/>
    <property type="evidence" value="ECO:0007669"/>
    <property type="project" value="UniProtKB-EC"/>
</dbReference>
<dbReference type="PRINTS" id="PR00700">
    <property type="entry name" value="PRTYPHPHTASE"/>
</dbReference>
<dbReference type="SMART" id="SM00468">
    <property type="entry name" value="PreSET"/>
    <property type="match status" value="1"/>
</dbReference>
<sequence length="2110" mass="244090">MEKKTIIVEFGLRRQKICVTGKTITDFNLLNMIAKAFDILFNDYILQIYDVEVDDYIDLCLNNSLLNMDNIEQFHRFRIVSLLPNTHTLLKNNIIQSLNSTIDKLHNASFEVERIKSEIDSMNEKCTLLNQIMKLRDVSDGSTKTQISNDYENDINNEDNENNDDLLESVSCYAERLHNVSEIKSNPIILPLKPKIKMNVSQTRIIPCKYAARGSCMAGDMCEYLHDAITVREFSRKLGFFIVSYYDPLKFHPMESKIIPQVLKSNKALDNVHVVVRHRTGMSKCLKQSDTLWLRFDVNQSGIYSLSPTKSLLQVKLGENVDDVQTRNTIAIVHNEKLYHVETKYFFLSKPCDDDTIIPLKTRVLVRTIDEQQKIDLSFGFICEIPTQYNHYRHLIIFDNLSAKYHQNMHEIYLSLSGDFSCHSPHLNFCSRIFFEQYFNYLSSFPKISPTINLPINTNIRVKHAGNYHNARIIERDCSMIRVKFIERKSQSEIWIYSGSISIEQIQQRFYSNYQQDVFKQSSSQTTTLVTKKLAVANHCISSPVTSSLIRQQIGLSSTTSILSYSKNRPSTIHSINSNLSTALCPKSSLSNRKRKLNETIEKRCVRTTTTSSSLSLFTRHVCSNLCVANAEKHFDPSNLHSFTLPIQCGWKFLKIIIPYGQKEREKKYVRKNVNKNFIFRSPCGLSFFQLSEVEHYLCKTKSKLSIKYFIDDKLTRLSYCFQYDKSFIREKDLSNGIERVKISVYNDIDRKRPTPFEYGRDRRIGNRKIPLVINSDDLTCCNCVDNCSDRSKCACHLKTLEKALFHKDKQVKQWKKHGSSKEWILNHLGYVHQRLHRVVTSGIYECNSRCKCHQHHCTNRLVQNELFLQLQLFNSIDKGWGIRTLYDIPRGTFINYYSGELYSNREANERDFRYQADLDFYKQFDNNITTDEDQSDSDNDNQRKSYKRRFPLAQEERSSVTDGDDDDVYTVDAKQYGCLSRFYNHSCSPNVMVQNVFIETHDIRFPWIALFAKDNIRAGEEIKRGQFDQQPQRHNSFTTTGTLSKTKKFVSSSTSLSSSQSTSDENESTSVQSNFTTKTRSNNIPETVRKKSTTMPTSFGLKQNDLFSINLNNHSNDNNNNHIVSTFTSNNNNNTKNSTKSKLIYRMMSLRRSSNKQLPIISAPFSTINTYSSPFPHSQIQSSSTPQPSSSISSTSSVRSAIYHVRTFDLTRDKHLRHYPCTIHFLDDTERTFYIDRHCKGIDLLNEVYNYLDLPERKYFGLLIEDLTQDTSYRWLDSLKTLKKQFNTTSPYHLYFKIRFFVLDPVKLEEEFTRYLYVLQIKKEILSGKLWCVRPKASLLASYLVQSELGDYDASQHHPGYVSDFRFIPFQNTEFEHDTEEYHKKHIGFNPAEAELNYLKVVSSLDMYGVELHKVCVKVPNTSDVNTVELYVGVSAVGLSVFQNSTKLNTFSWDRITKISFKRRTFYIQLVKNLNSQEGNSLVFTLRSYRSNKYLWISCVEHHKFFRLNTLPSSPRRFFPFANKFRHTNAGDSNSISFVDGKKRIETTQKKFERVSSRRSLRAAHTGLSSTLPVTSTTSTSLTSQNTKNNETIVFLSSSSISLQQSNNTDNQPPPKPPRQLILQVKNTKHPINHITSNETNTVLEANDYKPKNATLPRNSVHPSHLIQSSENKLTTNLNGTIGSSNTLTIKKFKSIQQPLENDLVLIKLIADNNERYGFNIKGGADQINPVIVSRVALNSPATNSVPPLNEGDQILSINNIDISNHTYEQIVNMIRQSRKKSNGELILIVRPNKFITSSQLNHDNQDIYDNELVSFHDYVRLDTLEESLQCLKNDLANGRLIEQYETLQRRRIGFTFDVSTSSENFHKNRYKDVLPYDQTRVILKHCNSADYINASFINIPITTTDVVNRYIAAQGPLSSTCDTFWKMIWQENCSLLVMLTTLYENGCIKCHQYWPNINEIFDYGTFTIKCRREKKENLLLYREFLFTHKEFNEERTIFQIQFETWADHGIPSDYSTFIDLVFQIRDHRQNKHVPILVHCSAGIGRTGVLILMETALCFIENDQPIFPIDVVKQMRDQRMGMIQTTSQFQFVCNAVLYAYENGLVSVCN</sequence>
<dbReference type="InterPro" id="IPR000387">
    <property type="entry name" value="Tyr_Pase_dom"/>
</dbReference>
<dbReference type="SMART" id="SM00356">
    <property type="entry name" value="ZnF_C3H1"/>
    <property type="match status" value="1"/>
</dbReference>
<dbReference type="GO" id="GO:0008270">
    <property type="term" value="F:zinc ion binding"/>
    <property type="evidence" value="ECO:0007669"/>
    <property type="project" value="UniProtKB-KW"/>
</dbReference>
<dbReference type="PROSITE" id="PS00661">
    <property type="entry name" value="FERM_2"/>
    <property type="match status" value="1"/>
</dbReference>
<dbReference type="Proteomes" id="UP000681722">
    <property type="component" value="Unassembled WGS sequence"/>
</dbReference>
<feature type="domain" description="Tyrosine-protein phosphatase" evidence="14">
    <location>
        <begin position="1842"/>
        <end position="2100"/>
    </location>
</feature>
<organism evidence="21 23">
    <name type="scientific">Didymodactylos carnosus</name>
    <dbReference type="NCBI Taxonomy" id="1234261"/>
    <lineage>
        <taxon>Eukaryota</taxon>
        <taxon>Metazoa</taxon>
        <taxon>Spiralia</taxon>
        <taxon>Gnathifera</taxon>
        <taxon>Rotifera</taxon>
        <taxon>Eurotatoria</taxon>
        <taxon>Bdelloidea</taxon>
        <taxon>Philodinida</taxon>
        <taxon>Philodinidae</taxon>
        <taxon>Didymodactylos</taxon>
    </lineage>
</organism>
<keyword evidence="23" id="KW-1185">Reference proteome</keyword>
<dbReference type="InterPro" id="IPR014352">
    <property type="entry name" value="FERM/acyl-CoA-bd_prot_sf"/>
</dbReference>
<dbReference type="PROSITE" id="PS00383">
    <property type="entry name" value="TYR_PHOSPHATASE_1"/>
    <property type="match status" value="1"/>
</dbReference>
<reference evidence="21" key="1">
    <citation type="submission" date="2021-02" db="EMBL/GenBank/DDBJ databases">
        <authorList>
            <person name="Nowell W R."/>
        </authorList>
    </citation>
    <scope>NUCLEOTIDE SEQUENCE</scope>
</reference>
<proteinExistence type="inferred from homology"/>
<dbReference type="InterPro" id="IPR018980">
    <property type="entry name" value="FERM_PH-like_C"/>
</dbReference>
<dbReference type="OrthoDB" id="5854685at2759"/>
<feature type="domain" description="PDZ" evidence="18">
    <location>
        <begin position="1707"/>
        <end position="1779"/>
    </location>
</feature>
<dbReference type="Gene3D" id="2.30.42.10">
    <property type="match status" value="1"/>
</dbReference>
<dbReference type="Pfam" id="PF05033">
    <property type="entry name" value="Pre-SET"/>
    <property type="match status" value="1"/>
</dbReference>
<feature type="domain" description="C3H1-type" evidence="17">
    <location>
        <begin position="202"/>
        <end position="229"/>
    </location>
</feature>
<dbReference type="CDD" id="cd14473">
    <property type="entry name" value="FERM_B-lobe"/>
    <property type="match status" value="1"/>
</dbReference>
<evidence type="ECO:0000256" key="4">
    <source>
        <dbReference type="ARBA" id="ARBA00013064"/>
    </source>
</evidence>
<evidence type="ECO:0000313" key="21">
    <source>
        <dbReference type="EMBL" id="CAF0865327.1"/>
    </source>
</evidence>
<evidence type="ECO:0000256" key="11">
    <source>
        <dbReference type="ARBA" id="ARBA00023212"/>
    </source>
</evidence>
<dbReference type="SMART" id="SM00295">
    <property type="entry name" value="B41"/>
    <property type="match status" value="1"/>
</dbReference>
<feature type="zinc finger region" description="C3H1-type" evidence="12">
    <location>
        <begin position="202"/>
        <end position="229"/>
    </location>
</feature>
<dbReference type="InterPro" id="IPR011993">
    <property type="entry name" value="PH-like_dom_sf"/>
</dbReference>
<evidence type="ECO:0000256" key="7">
    <source>
        <dbReference type="ARBA" id="ARBA00022603"/>
    </source>
</evidence>
<dbReference type="Gene3D" id="2.170.270.10">
    <property type="entry name" value="SET domain"/>
    <property type="match status" value="1"/>
</dbReference>
<dbReference type="InterPro" id="IPR019749">
    <property type="entry name" value="Band_41_domain"/>
</dbReference>
<dbReference type="InterPro" id="IPR001478">
    <property type="entry name" value="PDZ"/>
</dbReference>
<dbReference type="InterPro" id="IPR046341">
    <property type="entry name" value="SET_dom_sf"/>
</dbReference>
<dbReference type="PROSITE" id="PS50867">
    <property type="entry name" value="PRE_SET"/>
    <property type="match status" value="1"/>
</dbReference>
<dbReference type="InterPro" id="IPR001214">
    <property type="entry name" value="SET_dom"/>
</dbReference>
<dbReference type="SMART" id="SM00194">
    <property type="entry name" value="PTPc"/>
    <property type="match status" value="1"/>
</dbReference>
<dbReference type="FunFam" id="1.20.80.10:FF:000003">
    <property type="entry name" value="Tyrosine-protein phosphatase non-receptor type 4"/>
    <property type="match status" value="1"/>
</dbReference>
<comment type="caution">
    <text evidence="21">The sequence shown here is derived from an EMBL/GenBank/DDBJ whole genome shotgun (WGS) entry which is preliminary data.</text>
</comment>
<keyword evidence="9" id="KW-0378">Hydrolase</keyword>
<dbReference type="PROSITE" id="PS50057">
    <property type="entry name" value="FERM_3"/>
    <property type="match status" value="1"/>
</dbReference>
<evidence type="ECO:0000259" key="18">
    <source>
        <dbReference type="PROSITE" id="PS50106"/>
    </source>
</evidence>
<feature type="region of interest" description="Disordered" evidence="13">
    <location>
        <begin position="1024"/>
        <end position="1098"/>
    </location>
</feature>
<evidence type="ECO:0000256" key="2">
    <source>
        <dbReference type="ARBA" id="ARBA00004286"/>
    </source>
</evidence>
<dbReference type="InterPro" id="IPR000299">
    <property type="entry name" value="FERM_domain"/>
</dbReference>
<feature type="domain" description="Tyrosine specific protein phosphatases" evidence="15">
    <location>
        <begin position="2017"/>
        <end position="2091"/>
    </location>
</feature>
<dbReference type="PROSITE" id="PS50055">
    <property type="entry name" value="TYR_PHOSPHATASE_PTP"/>
    <property type="match status" value="1"/>
</dbReference>
<dbReference type="Pfam" id="PF00595">
    <property type="entry name" value="PDZ"/>
    <property type="match status" value="1"/>
</dbReference>
<dbReference type="InterPro" id="IPR019748">
    <property type="entry name" value="FERM_central"/>
</dbReference>
<dbReference type="EMBL" id="CAJNOQ010001069">
    <property type="protein sequence ID" value="CAF0865327.1"/>
    <property type="molecule type" value="Genomic_DNA"/>
</dbReference>
<dbReference type="InterPro" id="IPR000571">
    <property type="entry name" value="Znf_CCCH"/>
</dbReference>
<dbReference type="GO" id="GO:0005856">
    <property type="term" value="C:cytoskeleton"/>
    <property type="evidence" value="ECO:0007669"/>
    <property type="project" value="UniProtKB-SubCell"/>
</dbReference>
<feature type="region of interest" description="Disordered" evidence="13">
    <location>
        <begin position="1557"/>
        <end position="1585"/>
    </location>
</feature>
<dbReference type="Gene3D" id="2.30.30.140">
    <property type="match status" value="1"/>
</dbReference>
<dbReference type="SMART" id="SM00404">
    <property type="entry name" value="PTPc_motif"/>
    <property type="match status" value="1"/>
</dbReference>
<feature type="compositionally biased region" description="Polar residues" evidence="13">
    <location>
        <begin position="1072"/>
        <end position="1086"/>
    </location>
</feature>
<keyword evidence="6" id="KW-0963">Cytoplasm</keyword>
<dbReference type="Gene3D" id="3.90.190.10">
    <property type="entry name" value="Protein tyrosine phosphatase superfamily"/>
    <property type="match status" value="1"/>
</dbReference>
<keyword evidence="8" id="KW-0949">S-adenosyl-L-methionine</keyword>
<dbReference type="Pfam" id="PF00856">
    <property type="entry name" value="SET"/>
    <property type="match status" value="1"/>
</dbReference>
<dbReference type="PANTHER" id="PTHR45706:SF4">
    <property type="entry name" value="TYROSINE-PROTEIN PHOSPHATASE"/>
    <property type="match status" value="1"/>
</dbReference>
<dbReference type="EMBL" id="CAJOBC010001069">
    <property type="protein sequence ID" value="CAF3652848.1"/>
    <property type="molecule type" value="Genomic_DNA"/>
</dbReference>
<feature type="compositionally biased region" description="Low complexity" evidence="13">
    <location>
        <begin position="1569"/>
        <end position="1585"/>
    </location>
</feature>
<keyword evidence="5" id="KW-0158">Chromosome</keyword>
<dbReference type="EC" id="3.1.3.48" evidence="4"/>
<evidence type="ECO:0000259" key="15">
    <source>
        <dbReference type="PROSITE" id="PS50056"/>
    </source>
</evidence>
<dbReference type="SUPFAM" id="SSF82199">
    <property type="entry name" value="SET domain"/>
    <property type="match status" value="1"/>
</dbReference>
<dbReference type="InterPro" id="IPR029021">
    <property type="entry name" value="Prot-tyrosine_phosphatase-like"/>
</dbReference>
<dbReference type="Pfam" id="PF00102">
    <property type="entry name" value="Y_phosphatase"/>
    <property type="match status" value="1"/>
</dbReference>
<dbReference type="GO" id="GO:0042054">
    <property type="term" value="F:histone methyltransferase activity"/>
    <property type="evidence" value="ECO:0007669"/>
    <property type="project" value="InterPro"/>
</dbReference>
<dbReference type="SUPFAM" id="SSF54236">
    <property type="entry name" value="Ubiquitin-like"/>
    <property type="match status" value="1"/>
</dbReference>
<keyword evidence="10" id="KW-0904">Protein phosphatase</keyword>
<dbReference type="PROSITE" id="PS50280">
    <property type="entry name" value="SET"/>
    <property type="match status" value="1"/>
</dbReference>
<evidence type="ECO:0000313" key="23">
    <source>
        <dbReference type="Proteomes" id="UP000663829"/>
    </source>
</evidence>
<dbReference type="SMART" id="SM01196">
    <property type="entry name" value="FERM_C"/>
    <property type="match status" value="1"/>
</dbReference>
<keyword evidence="12" id="KW-0479">Metal-binding</keyword>
<keyword evidence="7" id="KW-0808">Transferase</keyword>
<protein>
    <recommendedName>
        <fullName evidence="4">protein-tyrosine-phosphatase</fullName>
        <ecNumber evidence="4">3.1.3.48</ecNumber>
    </recommendedName>
</protein>
<keyword evidence="12" id="KW-0863">Zinc-finger</keyword>
<dbReference type="SUPFAM" id="SSF47031">
    <property type="entry name" value="Second domain of FERM"/>
    <property type="match status" value="1"/>
</dbReference>
<evidence type="ECO:0000259" key="17">
    <source>
        <dbReference type="PROSITE" id="PS50103"/>
    </source>
</evidence>
<dbReference type="GO" id="GO:0032259">
    <property type="term" value="P:methylation"/>
    <property type="evidence" value="ECO:0007669"/>
    <property type="project" value="UniProtKB-KW"/>
</dbReference>
<dbReference type="Proteomes" id="UP000663829">
    <property type="component" value="Unassembled WGS sequence"/>
</dbReference>
<evidence type="ECO:0000256" key="9">
    <source>
        <dbReference type="ARBA" id="ARBA00022801"/>
    </source>
</evidence>
<accession>A0A813XID4</accession>
<dbReference type="SUPFAM" id="SSF52799">
    <property type="entry name" value="(Phosphotyrosine protein) phosphatases II"/>
    <property type="match status" value="1"/>
</dbReference>
<dbReference type="PANTHER" id="PTHR45706">
    <property type="entry name" value="TYROSINE-PROTEIN PHOSPHATASE"/>
    <property type="match status" value="1"/>
</dbReference>
<dbReference type="InterPro" id="IPR016130">
    <property type="entry name" value="Tyr_Pase_AS"/>
</dbReference>
<dbReference type="Gene3D" id="1.20.80.10">
    <property type="match status" value="1"/>
</dbReference>
<dbReference type="InterPro" id="IPR003595">
    <property type="entry name" value="Tyr_Pase_cat"/>
</dbReference>